<organism evidence="2 3">
    <name type="scientific">Paenibacillus cremeus</name>
    <dbReference type="NCBI Taxonomy" id="2163881"/>
    <lineage>
        <taxon>Bacteria</taxon>
        <taxon>Bacillati</taxon>
        <taxon>Bacillota</taxon>
        <taxon>Bacilli</taxon>
        <taxon>Bacillales</taxon>
        <taxon>Paenibacillaceae</taxon>
        <taxon>Paenibacillus</taxon>
    </lineage>
</organism>
<feature type="domain" description="SGNH hydrolase-type esterase" evidence="1">
    <location>
        <begin position="12"/>
        <end position="200"/>
    </location>
</feature>
<sequence length="217" mass="24692">MIFGQNDKLVMIGDSITDTERKRPHGEGRNDSYGKGYVSVVNSLIQTVYPELALRIINMGISGNTVRNLQERWQTDVLDLKPDWVSILIGINDVWRQYDQPLITESHVYIDEYRSTLEELIQSTLPSVKGIILMTPFYIEPNQADAMRSTMDQYGKVVKELAETYGTKFVDTQAAFTPVLEHIYPAALAWDRVHPSLIGHSTIARAFLRAVGFDWNK</sequence>
<dbReference type="Gene3D" id="3.40.50.1110">
    <property type="entry name" value="SGNH hydrolase"/>
    <property type="match status" value="1"/>
</dbReference>
<dbReference type="Proteomes" id="UP000317036">
    <property type="component" value="Unassembled WGS sequence"/>
</dbReference>
<keyword evidence="3" id="KW-1185">Reference proteome</keyword>
<proteinExistence type="predicted"/>
<protein>
    <submittedName>
        <fullName evidence="2">SGNH/GDSL hydrolase family protein</fullName>
    </submittedName>
</protein>
<evidence type="ECO:0000313" key="2">
    <source>
        <dbReference type="EMBL" id="TVY07084.1"/>
    </source>
</evidence>
<dbReference type="AlphaFoldDB" id="A0A559K4N0"/>
<dbReference type="RefSeq" id="WP_144852542.1">
    <property type="nucleotide sequence ID" value="NZ_VNJI01000043.1"/>
</dbReference>
<dbReference type="EMBL" id="VNJI01000043">
    <property type="protein sequence ID" value="TVY07084.1"/>
    <property type="molecule type" value="Genomic_DNA"/>
</dbReference>
<dbReference type="OrthoDB" id="9794725at2"/>
<dbReference type="GO" id="GO:0004622">
    <property type="term" value="F:phosphatidylcholine lysophospholipase activity"/>
    <property type="evidence" value="ECO:0007669"/>
    <property type="project" value="TreeGrafter"/>
</dbReference>
<dbReference type="PANTHER" id="PTHR30383">
    <property type="entry name" value="THIOESTERASE 1/PROTEASE 1/LYSOPHOSPHOLIPASE L1"/>
    <property type="match status" value="1"/>
</dbReference>
<name>A0A559K4N0_9BACL</name>
<dbReference type="InterPro" id="IPR013830">
    <property type="entry name" value="SGNH_hydro"/>
</dbReference>
<dbReference type="CDD" id="cd01834">
    <property type="entry name" value="SGNH_hydrolase_like_2"/>
    <property type="match status" value="1"/>
</dbReference>
<comment type="caution">
    <text evidence="2">The sequence shown here is derived from an EMBL/GenBank/DDBJ whole genome shotgun (WGS) entry which is preliminary data.</text>
</comment>
<evidence type="ECO:0000259" key="1">
    <source>
        <dbReference type="Pfam" id="PF13472"/>
    </source>
</evidence>
<dbReference type="InterPro" id="IPR051532">
    <property type="entry name" value="Ester_Hydrolysis_Enzymes"/>
</dbReference>
<evidence type="ECO:0000313" key="3">
    <source>
        <dbReference type="Proteomes" id="UP000317036"/>
    </source>
</evidence>
<reference evidence="2 3" key="1">
    <citation type="submission" date="2019-07" db="EMBL/GenBank/DDBJ databases">
        <authorList>
            <person name="Kim J."/>
        </authorList>
    </citation>
    <scope>NUCLEOTIDE SEQUENCE [LARGE SCALE GENOMIC DNA]</scope>
    <source>
        <strain evidence="2 3">JC52</strain>
    </source>
</reference>
<dbReference type="PANTHER" id="PTHR30383:SF5">
    <property type="entry name" value="SGNH HYDROLASE-TYPE ESTERASE DOMAIN-CONTAINING PROTEIN"/>
    <property type="match status" value="1"/>
</dbReference>
<keyword evidence="2" id="KW-0378">Hydrolase</keyword>
<dbReference type="SUPFAM" id="SSF52266">
    <property type="entry name" value="SGNH hydrolase"/>
    <property type="match status" value="1"/>
</dbReference>
<gene>
    <name evidence="2" type="ORF">FPZ49_25780</name>
</gene>
<dbReference type="Pfam" id="PF13472">
    <property type="entry name" value="Lipase_GDSL_2"/>
    <property type="match status" value="1"/>
</dbReference>
<dbReference type="InterPro" id="IPR036514">
    <property type="entry name" value="SGNH_hydro_sf"/>
</dbReference>
<accession>A0A559K4N0</accession>